<feature type="domain" description="RecF/RecN/SMC N-terminal" evidence="2">
    <location>
        <begin position="2"/>
        <end position="713"/>
    </location>
</feature>
<dbReference type="Proteomes" id="UP000176639">
    <property type="component" value="Unassembled WGS sequence"/>
</dbReference>
<evidence type="ECO:0000313" key="4">
    <source>
        <dbReference type="Proteomes" id="UP000176639"/>
    </source>
</evidence>
<feature type="coiled-coil region" evidence="1">
    <location>
        <begin position="202"/>
        <end position="303"/>
    </location>
</feature>
<evidence type="ECO:0000313" key="3">
    <source>
        <dbReference type="EMBL" id="OGD23466.1"/>
    </source>
</evidence>
<dbReference type="InterPro" id="IPR027417">
    <property type="entry name" value="P-loop_NTPase"/>
</dbReference>
<keyword evidence="1" id="KW-0175">Coiled coil</keyword>
<organism evidence="3 4">
    <name type="scientific">Candidatus Azambacteria bacterium RBG_16_47_10</name>
    <dbReference type="NCBI Taxonomy" id="1797292"/>
    <lineage>
        <taxon>Bacteria</taxon>
        <taxon>Candidatus Azamiibacteriota</taxon>
    </lineage>
</organism>
<evidence type="ECO:0000256" key="1">
    <source>
        <dbReference type="SAM" id="Coils"/>
    </source>
</evidence>
<dbReference type="Gene3D" id="3.40.50.300">
    <property type="entry name" value="P-loop containing nucleotide triphosphate hydrolases"/>
    <property type="match status" value="2"/>
</dbReference>
<dbReference type="EMBL" id="MEYI01000039">
    <property type="protein sequence ID" value="OGD23466.1"/>
    <property type="molecule type" value="Genomic_DNA"/>
</dbReference>
<dbReference type="PANTHER" id="PTHR43977">
    <property type="entry name" value="STRUCTURAL MAINTENANCE OF CHROMOSOMES PROTEIN 3"/>
    <property type="match status" value="1"/>
</dbReference>
<name>A0A1F5AYI8_9BACT</name>
<reference evidence="3 4" key="1">
    <citation type="journal article" date="2016" name="Nat. Commun.">
        <title>Thousands of microbial genomes shed light on interconnected biogeochemical processes in an aquifer system.</title>
        <authorList>
            <person name="Anantharaman K."/>
            <person name="Brown C.T."/>
            <person name="Hug L.A."/>
            <person name="Sharon I."/>
            <person name="Castelle C.J."/>
            <person name="Probst A.J."/>
            <person name="Thomas B.C."/>
            <person name="Singh A."/>
            <person name="Wilkins M.J."/>
            <person name="Karaoz U."/>
            <person name="Brodie E.L."/>
            <person name="Williams K.H."/>
            <person name="Hubbard S.S."/>
            <person name="Banfield J.F."/>
        </authorList>
    </citation>
    <scope>NUCLEOTIDE SEQUENCE [LARGE SCALE GENOMIC DNA]</scope>
</reference>
<dbReference type="AlphaFoldDB" id="A0A1F5AYI8"/>
<accession>A0A1F5AYI8</accession>
<evidence type="ECO:0000259" key="2">
    <source>
        <dbReference type="Pfam" id="PF02463"/>
    </source>
</evidence>
<protein>
    <recommendedName>
        <fullName evidence="2">RecF/RecN/SMC N-terminal domain-containing protein</fullName>
    </recommendedName>
</protein>
<sequence length="727" mass="82885">MYLQKLEVHGFKSFAQSATLEFQRGISAVVGPNGSGKSNIADALRFVLGEQSMKSIRSKKSEDLIFSGSTKRARMNMASVALHFDNHDHMFPIDFTTVVIQRKIFRDGENQYYINGAQVRLKDLTELIAKAKLGLKGYTIINQGMGDAILESSPKERKEIIFEALGLKEFQLKRADAIAKLSHTHVNLEKAEGITREIEPHLKFLKRQAEKIEERQELEEKLRTLERMYMHTRLRAVDAALDQRKQQAGAHERRIVELREAIDAISLKLDTQGEGVTHSFEGVSHLEAELMKEEVQRNSVEREIGKIEGMIAALEGAEERFVALDVGYVREKLEQLNNNLADALHSDSHDALRSAVHEFSQKLNALLHEVRSGNVSVKADQKAVDKSHQLREEGRRLSGLLEESGKRVREIKEQMRGIYAAHDAEKEKTFVLRNEKREKELTLLREEEKFSAVNAEAEHFYREREVLHKEKEMLESRGVDFRIGDDAGGHSADEEETRRNIERLRLRLENIDLIDENIKKEYDETLARYNFLIKETEDLRNAISSLHKIIEELDGMISVRFKDAFKKINEHFNEYFSLLFDGGSARLEMVAEERELTGEEGEIVRERKEDYGVDVDVSLPRKKTTGLAVLSGGERALTSLALLFALVSTSPPPFLVLDEIDAPLDEANSLRFSKILHELKSHTQFVIITHNRETMRQADTLYGVTMQEDGVSKLLSLKFGTPDDMVV</sequence>
<gene>
    <name evidence="3" type="ORF">A2Z10_00170</name>
</gene>
<proteinExistence type="predicted"/>
<dbReference type="Pfam" id="PF02463">
    <property type="entry name" value="SMC_N"/>
    <property type="match status" value="1"/>
</dbReference>
<dbReference type="SUPFAM" id="SSF52540">
    <property type="entry name" value="P-loop containing nucleoside triphosphate hydrolases"/>
    <property type="match status" value="1"/>
</dbReference>
<dbReference type="InterPro" id="IPR003395">
    <property type="entry name" value="RecF/RecN/SMC_N"/>
</dbReference>
<comment type="caution">
    <text evidence="3">The sequence shown here is derived from an EMBL/GenBank/DDBJ whole genome shotgun (WGS) entry which is preliminary data.</text>
</comment>